<sequence>MAKTFLVAVNDTLRRVGVIAGDASALTTFTDSKRQRSID</sequence>
<name>A0A0F9EGN2_9ZZZZ</name>
<dbReference type="AlphaFoldDB" id="A0A0F9EGN2"/>
<evidence type="ECO:0000313" key="1">
    <source>
        <dbReference type="EMBL" id="KKL73134.1"/>
    </source>
</evidence>
<dbReference type="EMBL" id="LAZR01025058">
    <property type="protein sequence ID" value="KKL73134.1"/>
    <property type="molecule type" value="Genomic_DNA"/>
</dbReference>
<proteinExistence type="predicted"/>
<protein>
    <submittedName>
        <fullName evidence="1">Uncharacterized protein</fullName>
    </submittedName>
</protein>
<organism evidence="1">
    <name type="scientific">marine sediment metagenome</name>
    <dbReference type="NCBI Taxonomy" id="412755"/>
    <lineage>
        <taxon>unclassified sequences</taxon>
        <taxon>metagenomes</taxon>
        <taxon>ecological metagenomes</taxon>
    </lineage>
</organism>
<comment type="caution">
    <text evidence="1">The sequence shown here is derived from an EMBL/GenBank/DDBJ whole genome shotgun (WGS) entry which is preliminary data.</text>
</comment>
<reference evidence="1" key="1">
    <citation type="journal article" date="2015" name="Nature">
        <title>Complex archaea that bridge the gap between prokaryotes and eukaryotes.</title>
        <authorList>
            <person name="Spang A."/>
            <person name="Saw J.H."/>
            <person name="Jorgensen S.L."/>
            <person name="Zaremba-Niedzwiedzka K."/>
            <person name="Martijn J."/>
            <person name="Lind A.E."/>
            <person name="van Eijk R."/>
            <person name="Schleper C."/>
            <person name="Guy L."/>
            <person name="Ettema T.J."/>
        </authorList>
    </citation>
    <scope>NUCLEOTIDE SEQUENCE</scope>
</reference>
<accession>A0A0F9EGN2</accession>
<gene>
    <name evidence="1" type="ORF">LCGC14_2077920</name>
</gene>
<feature type="non-terminal residue" evidence="1">
    <location>
        <position position="39"/>
    </location>
</feature>